<keyword evidence="3" id="KW-0328">Glycosyltransferase</keyword>
<reference evidence="3 4" key="1">
    <citation type="journal article" date="2014" name="Genome Announc.">
        <title>Complete Genome Sequence of Mycoplasma bovoculi Strain M165/69T (ATCC 29104).</title>
        <authorList>
            <person name="Calcutt M.J."/>
            <person name="Foecking M.F."/>
        </authorList>
    </citation>
    <scope>NUCLEOTIDE SEQUENCE [LARGE SCALE GENOMIC DNA]</scope>
    <source>
        <strain evidence="3">M165/69</strain>
    </source>
</reference>
<dbReference type="SUPFAM" id="SSF54675">
    <property type="entry name" value="Nicotinate/Quinolinate PRTase N-terminal domain-like"/>
    <property type="match status" value="1"/>
</dbReference>
<dbReference type="GO" id="GO:0009435">
    <property type="term" value="P:NAD+ biosynthetic process"/>
    <property type="evidence" value="ECO:0007669"/>
    <property type="project" value="InterPro"/>
</dbReference>
<evidence type="ECO:0000313" key="4">
    <source>
        <dbReference type="Proteomes" id="UP000019229"/>
    </source>
</evidence>
<gene>
    <name evidence="3" type="primary">pncB</name>
    <name evidence="3" type="ORF">MYB_01455</name>
</gene>
<evidence type="ECO:0000259" key="2">
    <source>
        <dbReference type="Pfam" id="PF02749"/>
    </source>
</evidence>
<dbReference type="InterPro" id="IPR022412">
    <property type="entry name" value="Quinolinate_PRibosylTrfase_N"/>
</dbReference>
<keyword evidence="3" id="KW-0436">Ligase</keyword>
<feature type="domain" description="Quinolinate phosphoribosyl transferase N-terminal" evidence="2">
    <location>
        <begin position="22"/>
        <end position="101"/>
    </location>
</feature>
<dbReference type="eggNOG" id="COG1488">
    <property type="taxonomic scope" value="Bacteria"/>
</dbReference>
<evidence type="ECO:0000256" key="1">
    <source>
        <dbReference type="ARBA" id="ARBA00047445"/>
    </source>
</evidence>
<dbReference type="Gene3D" id="3.20.20.70">
    <property type="entry name" value="Aldolase class I"/>
    <property type="match status" value="1"/>
</dbReference>
<dbReference type="HOGENOM" id="CLU_043773_1_0_14"/>
<dbReference type="Gene3D" id="3.90.1170.20">
    <property type="entry name" value="Quinolinate phosphoribosyl transferase, N-terminal domain"/>
    <property type="match status" value="1"/>
</dbReference>
<dbReference type="InterPro" id="IPR053190">
    <property type="entry name" value="NAPRTase-like"/>
</dbReference>
<proteinExistence type="predicted"/>
<dbReference type="Proteomes" id="UP000019229">
    <property type="component" value="Chromosome"/>
</dbReference>
<evidence type="ECO:0000313" key="3">
    <source>
        <dbReference type="EMBL" id="AHH45300.1"/>
    </source>
</evidence>
<dbReference type="PANTHER" id="PTHR43202">
    <property type="entry name" value="NICOTINATE-NUCLEOTIDE PYROPHOSPHORYLASE"/>
    <property type="match status" value="1"/>
</dbReference>
<comment type="catalytic activity">
    <reaction evidence="1">
        <text>nicotinate beta-D-ribonucleotide + CO2 + diphosphate = quinolinate + 5-phospho-alpha-D-ribose 1-diphosphate + 2 H(+)</text>
        <dbReference type="Rhea" id="RHEA:12733"/>
        <dbReference type="ChEBI" id="CHEBI:15378"/>
        <dbReference type="ChEBI" id="CHEBI:16526"/>
        <dbReference type="ChEBI" id="CHEBI:29959"/>
        <dbReference type="ChEBI" id="CHEBI:33019"/>
        <dbReference type="ChEBI" id="CHEBI:57502"/>
        <dbReference type="ChEBI" id="CHEBI:58017"/>
        <dbReference type="EC" id="2.4.2.19"/>
    </reaction>
</comment>
<dbReference type="SUPFAM" id="SSF51690">
    <property type="entry name" value="Nicotinate/Quinolinate PRTase C-terminal domain-like"/>
    <property type="match status" value="1"/>
</dbReference>
<dbReference type="InterPro" id="IPR036068">
    <property type="entry name" value="Nicotinate_pribotase-like_C"/>
</dbReference>
<dbReference type="NCBIfam" id="NF005529">
    <property type="entry name" value="PRK07188.1"/>
    <property type="match status" value="1"/>
</dbReference>
<dbReference type="PATRIC" id="fig|743966.3.peg.292"/>
<protein>
    <submittedName>
        <fullName evidence="3">Nicotinate phosphoribosyltransferase</fullName>
        <ecNumber evidence="3">6.3.4.21</ecNumber>
    </submittedName>
</protein>
<keyword evidence="3" id="KW-0808">Transferase</keyword>
<dbReference type="EC" id="6.3.4.21" evidence="3"/>
<dbReference type="PANTHER" id="PTHR43202:SF1">
    <property type="entry name" value="NICOTINATE PHOSPHORIBOSYLTRANSFERASE"/>
    <property type="match status" value="1"/>
</dbReference>
<dbReference type="OrthoDB" id="9770610at2"/>
<dbReference type="AlphaFoldDB" id="W5UU04"/>
<dbReference type="STRING" id="743966.MYB_01455"/>
<keyword evidence="4" id="KW-1185">Reference proteome</keyword>
<sequence>MIKINKFVADYFFKTEKIVAKNNPSNIVVLQFFQRKELAVLAGINEALEFLKKNTDTSKYKIKFLPEGSLISSREVVLELEGPLHEFGIYEGIIDGILARSTSIATNAYKCVEAAKGKEIIYMADRSDHYLLQQIDGKAARLGGVKVFSSIAQNGEYEMSNFGSMPHALIQNFSGNIVEACKAYHRMFPEDELIALVDFNNDVITDSLKVLAEFGDKLYGVRVDTSQNVVDKSFTNPKPEDFGVSLNLIKNLRLALNEHNGKHVKIIVSSGFDAEKIAYFEANQAPVDSYGVGEFMTKINYNFSADATMLNGTKIAKFGRYYQENKRLIQWRDDESIK</sequence>
<dbReference type="InterPro" id="IPR037128">
    <property type="entry name" value="Quinolinate_PRibosylTase_N_sf"/>
</dbReference>
<dbReference type="RefSeq" id="WP_022934772.1">
    <property type="nucleotide sequence ID" value="NZ_CP007154.1"/>
</dbReference>
<dbReference type="InterPro" id="IPR013785">
    <property type="entry name" value="Aldolase_TIM"/>
</dbReference>
<name>W5UU04_9BACT</name>
<accession>W5UU04</accession>
<organism evidence="3 4">
    <name type="scientific">Mesomycoplasma bovoculi M165/69</name>
    <dbReference type="NCBI Taxonomy" id="743966"/>
    <lineage>
        <taxon>Bacteria</taxon>
        <taxon>Bacillati</taxon>
        <taxon>Mycoplasmatota</taxon>
        <taxon>Mycoplasmoidales</taxon>
        <taxon>Metamycoplasmataceae</taxon>
        <taxon>Mesomycoplasma</taxon>
    </lineage>
</organism>
<dbReference type="GO" id="GO:0004514">
    <property type="term" value="F:nicotinate-nucleotide diphosphorylase (carboxylating) activity"/>
    <property type="evidence" value="ECO:0007669"/>
    <property type="project" value="UniProtKB-EC"/>
</dbReference>
<dbReference type="EMBL" id="CP007154">
    <property type="protein sequence ID" value="AHH45300.1"/>
    <property type="molecule type" value="Genomic_DNA"/>
</dbReference>
<dbReference type="KEGG" id="mbc:MYB_01455"/>
<dbReference type="GO" id="GO:0004516">
    <property type="term" value="F:nicotinate phosphoribosyltransferase activity"/>
    <property type="evidence" value="ECO:0007669"/>
    <property type="project" value="UniProtKB-EC"/>
</dbReference>
<dbReference type="Pfam" id="PF02749">
    <property type="entry name" value="QRPTase_N"/>
    <property type="match status" value="1"/>
</dbReference>